<dbReference type="Proteomes" id="UP000244077">
    <property type="component" value="Unassembled WGS sequence"/>
</dbReference>
<feature type="domain" description="NqrA second alpha/beta" evidence="2">
    <location>
        <begin position="103"/>
        <end position="245"/>
    </location>
</feature>
<name>A0A2T5H0E9_9RHOB</name>
<dbReference type="Gene3D" id="2.40.50.100">
    <property type="match status" value="1"/>
</dbReference>
<dbReference type="RefSeq" id="WP_211309232.1">
    <property type="nucleotide sequence ID" value="NZ_QAOH01000038.1"/>
</dbReference>
<feature type="domain" description="NqrA N-terminal barrel-sandwich hybrid" evidence="1">
    <location>
        <begin position="18"/>
        <end position="73"/>
    </location>
</feature>
<dbReference type="AlphaFoldDB" id="A0A2T5H0E9"/>
<dbReference type="EMBL" id="QAOH01000038">
    <property type="protein sequence ID" value="PTQ65063.1"/>
    <property type="molecule type" value="Genomic_DNA"/>
</dbReference>
<evidence type="ECO:0000313" key="3">
    <source>
        <dbReference type="EMBL" id="PTQ65063.1"/>
    </source>
</evidence>
<dbReference type="GO" id="GO:0016655">
    <property type="term" value="F:oxidoreductase activity, acting on NAD(P)H, quinone or similar compound as acceptor"/>
    <property type="evidence" value="ECO:0007669"/>
    <property type="project" value="InterPro"/>
</dbReference>
<proteinExistence type="predicted"/>
<keyword evidence="4" id="KW-1185">Reference proteome</keyword>
<keyword evidence="3" id="KW-0830">Ubiquinone</keyword>
<dbReference type="InterPro" id="IPR056148">
    <property type="entry name" value="NQRA_2nd"/>
</dbReference>
<dbReference type="Pfam" id="PF05896">
    <property type="entry name" value="NQRA_N"/>
    <property type="match status" value="1"/>
</dbReference>
<organism evidence="3 4">
    <name type="scientific">Celeribacter persicus</name>
    <dbReference type="NCBI Taxonomy" id="1651082"/>
    <lineage>
        <taxon>Bacteria</taxon>
        <taxon>Pseudomonadati</taxon>
        <taxon>Pseudomonadota</taxon>
        <taxon>Alphaproteobacteria</taxon>
        <taxon>Rhodobacterales</taxon>
        <taxon>Roseobacteraceae</taxon>
        <taxon>Celeribacter</taxon>
    </lineage>
</organism>
<sequence length="414" mass="44552">MPRVGSSLTPEAPALHITDEAAITPAHGEELRVEALVSDGESVAQGQPLLRLRAMPDMYLTAPMAGRVAKIELRPGHRLSQMVLFHEAGGDRYAYDVSLAGADADELRRVLQMSGLWRQFRSRPFGRVPKPGAIPAAIFVIATDSRPDAPDPAPQLTHREAEFSRGLDALARLSEARIFLCQAEASSYTGALPAGVSRVITGKVHPNGLSGLMIHRHMPARVEAPVWDIHAEDVADIGSFLETGYVPATRVVSISGSGDALREAKLVQCQPGADLRGLSQPLLRPGPHVVVSGSFLDGRPAHWLSLRDRQVTVLTRDTATNNRHWFNEALDHVSRRAPIIPTAALDLAFGGVLPAAALVRVLASGDVEGFTRLGGLSLLEEDLALADYATGARPRLMTQVRAILDRIEEEEGVA</sequence>
<evidence type="ECO:0000259" key="1">
    <source>
        <dbReference type="Pfam" id="PF05896"/>
    </source>
</evidence>
<evidence type="ECO:0000259" key="2">
    <source>
        <dbReference type="Pfam" id="PF24836"/>
    </source>
</evidence>
<comment type="caution">
    <text evidence="3">The sequence shown here is derived from an EMBL/GenBank/DDBJ whole genome shotgun (WGS) entry which is preliminary data.</text>
</comment>
<dbReference type="GO" id="GO:0006814">
    <property type="term" value="P:sodium ion transport"/>
    <property type="evidence" value="ECO:0007669"/>
    <property type="project" value="InterPro"/>
</dbReference>
<dbReference type="Pfam" id="PF24836">
    <property type="entry name" value="NQRA_2nd"/>
    <property type="match status" value="1"/>
</dbReference>
<dbReference type="PANTHER" id="PTHR37839:SF1">
    <property type="entry name" value="NA(+)-TRANSLOCATING NADH-QUINONE REDUCTASE SUBUNIT A"/>
    <property type="match status" value="1"/>
</dbReference>
<dbReference type="InterPro" id="IPR008703">
    <property type="entry name" value="NqrA"/>
</dbReference>
<reference evidence="3 4" key="1">
    <citation type="submission" date="2018-04" db="EMBL/GenBank/DDBJ databases">
        <title>Genomic Encyclopedia of Archaeal and Bacterial Type Strains, Phase II (KMG-II): from individual species to whole genera.</title>
        <authorList>
            <person name="Goeker M."/>
        </authorList>
    </citation>
    <scope>NUCLEOTIDE SEQUENCE [LARGE SCALE GENOMIC DNA]</scope>
    <source>
        <strain evidence="3 4">DSM 100434</strain>
    </source>
</reference>
<dbReference type="SUPFAM" id="SSF51230">
    <property type="entry name" value="Single hybrid motif"/>
    <property type="match status" value="1"/>
</dbReference>
<dbReference type="InterPro" id="IPR056147">
    <property type="entry name" value="NQRA_N"/>
</dbReference>
<dbReference type="InterPro" id="IPR011053">
    <property type="entry name" value="Single_hybrid_motif"/>
</dbReference>
<evidence type="ECO:0000313" key="4">
    <source>
        <dbReference type="Proteomes" id="UP000244077"/>
    </source>
</evidence>
<gene>
    <name evidence="3" type="ORF">C8N42_13815</name>
</gene>
<accession>A0A2T5H0E9</accession>
<protein>
    <submittedName>
        <fullName evidence="3">Na+-transporting NADH:ubiquinone oxidoreductase subunit A</fullName>
    </submittedName>
</protein>
<dbReference type="PANTHER" id="PTHR37839">
    <property type="entry name" value="NA(+)-TRANSLOCATING NADH-QUINONE REDUCTASE SUBUNIT A"/>
    <property type="match status" value="1"/>
</dbReference>